<evidence type="ECO:0000256" key="2">
    <source>
        <dbReference type="ARBA" id="ARBA00022723"/>
    </source>
</evidence>
<evidence type="ECO:0000259" key="6">
    <source>
        <dbReference type="SMART" id="SM00849"/>
    </source>
</evidence>
<dbReference type="EMBL" id="CP036339">
    <property type="protein sequence ID" value="QDT75252.1"/>
    <property type="molecule type" value="Genomic_DNA"/>
</dbReference>
<dbReference type="PANTHER" id="PTHR46233">
    <property type="entry name" value="HYDROXYACYLGLUTATHIONE HYDROLASE GLOC"/>
    <property type="match status" value="1"/>
</dbReference>
<evidence type="ECO:0000256" key="1">
    <source>
        <dbReference type="ARBA" id="ARBA00001947"/>
    </source>
</evidence>
<evidence type="ECO:0000256" key="3">
    <source>
        <dbReference type="ARBA" id="ARBA00022801"/>
    </source>
</evidence>
<dbReference type="PANTHER" id="PTHR46233:SF3">
    <property type="entry name" value="HYDROXYACYLGLUTATHIONE HYDROLASE GLOC"/>
    <property type="match status" value="1"/>
</dbReference>
<evidence type="ECO:0000313" key="7">
    <source>
        <dbReference type="EMBL" id="QDT75252.1"/>
    </source>
</evidence>
<evidence type="ECO:0000256" key="4">
    <source>
        <dbReference type="ARBA" id="ARBA00022833"/>
    </source>
</evidence>
<keyword evidence="4" id="KW-0862">Zinc</keyword>
<feature type="domain" description="Metallo-beta-lactamase" evidence="6">
    <location>
        <begin position="19"/>
        <end position="201"/>
    </location>
</feature>
<dbReference type="SUPFAM" id="SSF56281">
    <property type="entry name" value="Metallo-hydrolase/oxidoreductase"/>
    <property type="match status" value="1"/>
</dbReference>
<evidence type="ECO:0000256" key="5">
    <source>
        <dbReference type="SAM" id="MobiDB-lite"/>
    </source>
</evidence>
<evidence type="ECO:0000313" key="8">
    <source>
        <dbReference type="Proteomes" id="UP000317909"/>
    </source>
</evidence>
<feature type="region of interest" description="Disordered" evidence="5">
    <location>
        <begin position="199"/>
        <end position="218"/>
    </location>
</feature>
<dbReference type="InterPro" id="IPR001279">
    <property type="entry name" value="Metallo-B-lactamas"/>
</dbReference>
<keyword evidence="8" id="KW-1185">Reference proteome</keyword>
<proteinExistence type="predicted"/>
<sequence length="218" mass="23154">MKNTETTPIVRVVTSSLFAENAYLLSLAKEGDCIVVDPGLDVERIVEQLQAARLSPVAILNTHGHGDHIAGNELLKQTWPEAPLLIGAGDAWKLTDPEGNLSAGFGLPMVSPPADQTVSEGDVLDFAGLRWTVLETPGHSGGHVAFVAKELSPMIVLGGDVLFAGSVGRSDFPDGDHQTLLDSIRTKLFSLPDDTVVLPGHGPPTTIGHERRTNPFLT</sequence>
<feature type="compositionally biased region" description="Basic and acidic residues" evidence="5">
    <location>
        <begin position="208"/>
        <end position="218"/>
    </location>
</feature>
<keyword evidence="3 7" id="KW-0378">Hydrolase</keyword>
<comment type="cofactor">
    <cofactor evidence="1">
        <name>Zn(2+)</name>
        <dbReference type="ChEBI" id="CHEBI:29105"/>
    </cofactor>
</comment>
<accession>A0A517U3P4</accession>
<keyword evidence="2" id="KW-0479">Metal-binding</keyword>
<protein>
    <submittedName>
        <fullName evidence="7">Putative metallo-hydrolase</fullName>
        <ecNumber evidence="7">3.-.-.-</ecNumber>
    </submittedName>
</protein>
<dbReference type="AlphaFoldDB" id="A0A517U3P4"/>
<dbReference type="Proteomes" id="UP000317909">
    <property type="component" value="Chromosome"/>
</dbReference>
<dbReference type="Pfam" id="PF00753">
    <property type="entry name" value="Lactamase_B"/>
    <property type="match status" value="1"/>
</dbReference>
<dbReference type="GO" id="GO:0046872">
    <property type="term" value="F:metal ion binding"/>
    <property type="evidence" value="ECO:0007669"/>
    <property type="project" value="UniProtKB-KW"/>
</dbReference>
<organism evidence="7 8">
    <name type="scientific">Lacipirellula limnantheis</name>
    <dbReference type="NCBI Taxonomy" id="2528024"/>
    <lineage>
        <taxon>Bacteria</taxon>
        <taxon>Pseudomonadati</taxon>
        <taxon>Planctomycetota</taxon>
        <taxon>Planctomycetia</taxon>
        <taxon>Pirellulales</taxon>
        <taxon>Lacipirellulaceae</taxon>
        <taxon>Lacipirellula</taxon>
    </lineage>
</organism>
<dbReference type="SMART" id="SM00849">
    <property type="entry name" value="Lactamase_B"/>
    <property type="match status" value="1"/>
</dbReference>
<name>A0A517U3P4_9BACT</name>
<dbReference type="Gene3D" id="3.60.15.10">
    <property type="entry name" value="Ribonuclease Z/Hydroxyacylglutathione hydrolase-like"/>
    <property type="match status" value="1"/>
</dbReference>
<dbReference type="InterPro" id="IPR051453">
    <property type="entry name" value="MBL_Glyoxalase_II"/>
</dbReference>
<gene>
    <name evidence="7" type="ORF">I41_44620</name>
</gene>
<dbReference type="RefSeq" id="WP_210421026.1">
    <property type="nucleotide sequence ID" value="NZ_CP036339.1"/>
</dbReference>
<dbReference type="CDD" id="cd06262">
    <property type="entry name" value="metallo-hydrolase-like_MBL-fold"/>
    <property type="match status" value="1"/>
</dbReference>
<dbReference type="KEGG" id="llh:I41_44620"/>
<dbReference type="InterPro" id="IPR036866">
    <property type="entry name" value="RibonucZ/Hydroxyglut_hydro"/>
</dbReference>
<dbReference type="GO" id="GO:0016787">
    <property type="term" value="F:hydrolase activity"/>
    <property type="evidence" value="ECO:0007669"/>
    <property type="project" value="UniProtKB-KW"/>
</dbReference>
<reference evidence="7 8" key="1">
    <citation type="submission" date="2019-02" db="EMBL/GenBank/DDBJ databases">
        <title>Deep-cultivation of Planctomycetes and their phenomic and genomic characterization uncovers novel biology.</title>
        <authorList>
            <person name="Wiegand S."/>
            <person name="Jogler M."/>
            <person name="Boedeker C."/>
            <person name="Pinto D."/>
            <person name="Vollmers J."/>
            <person name="Rivas-Marin E."/>
            <person name="Kohn T."/>
            <person name="Peeters S.H."/>
            <person name="Heuer A."/>
            <person name="Rast P."/>
            <person name="Oberbeckmann S."/>
            <person name="Bunk B."/>
            <person name="Jeske O."/>
            <person name="Meyerdierks A."/>
            <person name="Storesund J.E."/>
            <person name="Kallscheuer N."/>
            <person name="Luecker S."/>
            <person name="Lage O.M."/>
            <person name="Pohl T."/>
            <person name="Merkel B.J."/>
            <person name="Hornburger P."/>
            <person name="Mueller R.-W."/>
            <person name="Bruemmer F."/>
            <person name="Labrenz M."/>
            <person name="Spormann A.M."/>
            <person name="Op den Camp H."/>
            <person name="Overmann J."/>
            <person name="Amann R."/>
            <person name="Jetten M.S.M."/>
            <person name="Mascher T."/>
            <person name="Medema M.H."/>
            <person name="Devos D.P."/>
            <person name="Kaster A.-K."/>
            <person name="Ovreas L."/>
            <person name="Rohde M."/>
            <person name="Galperin M.Y."/>
            <person name="Jogler C."/>
        </authorList>
    </citation>
    <scope>NUCLEOTIDE SEQUENCE [LARGE SCALE GENOMIC DNA]</scope>
    <source>
        <strain evidence="7 8">I41</strain>
    </source>
</reference>
<dbReference type="EC" id="3.-.-.-" evidence="7"/>